<feature type="domain" description="CBS" evidence="2">
    <location>
        <begin position="39"/>
        <end position="102"/>
    </location>
</feature>
<dbReference type="RefSeq" id="WP_343846467.1">
    <property type="nucleotide sequence ID" value="NZ_BAAAEI010000021.1"/>
</dbReference>
<dbReference type="SMART" id="SM00116">
    <property type="entry name" value="CBS"/>
    <property type="match status" value="2"/>
</dbReference>
<dbReference type="InterPro" id="IPR000644">
    <property type="entry name" value="CBS_dom"/>
</dbReference>
<reference evidence="3 4" key="1">
    <citation type="journal article" date="2019" name="Int. J. Syst. Evol. Microbiol.">
        <title>The Global Catalogue of Microorganisms (GCM) 10K type strain sequencing project: providing services to taxonomists for standard genome sequencing and annotation.</title>
        <authorList>
            <consortium name="The Broad Institute Genomics Platform"/>
            <consortium name="The Broad Institute Genome Sequencing Center for Infectious Disease"/>
            <person name="Wu L."/>
            <person name="Ma J."/>
        </authorList>
    </citation>
    <scope>NUCLEOTIDE SEQUENCE [LARGE SCALE GENOMIC DNA]</scope>
    <source>
        <strain evidence="3 4">JCM 13378</strain>
    </source>
</reference>
<protein>
    <recommendedName>
        <fullName evidence="2">CBS domain-containing protein</fullName>
    </recommendedName>
</protein>
<accession>A0ABN0XKJ7</accession>
<comment type="caution">
    <text evidence="3">The sequence shown here is derived from an EMBL/GenBank/DDBJ whole genome shotgun (WGS) entry which is preliminary data.</text>
</comment>
<evidence type="ECO:0000256" key="1">
    <source>
        <dbReference type="PROSITE-ProRule" id="PRU00703"/>
    </source>
</evidence>
<dbReference type="PROSITE" id="PS51371">
    <property type="entry name" value="CBS"/>
    <property type="match status" value="2"/>
</dbReference>
<evidence type="ECO:0000313" key="3">
    <source>
        <dbReference type="EMBL" id="GAA0366557.1"/>
    </source>
</evidence>
<name>A0ABN0XKJ7_9ALTE</name>
<feature type="domain" description="CBS" evidence="2">
    <location>
        <begin position="111"/>
        <end position="173"/>
    </location>
</feature>
<gene>
    <name evidence="3" type="ORF">GCM10009092_33640</name>
</gene>
<sequence length="194" mass="21674">MTDKILKTQALGQVTQFCSTESVEPLNLDSAAVKVVTDFTRRSPQLIDKDVSVDQALFMMKKGHVKAKLVVDADEQFLGIVSFADLSSRKILMIANQRQQDRNELTVEDVMVPRRELQGISYAQLKNATIGDLVNTLRSLGEQHILLVDELGHLRGLISSSDIARALHIPLDISLKANSFRDIFNVLHEHTELV</sequence>
<dbReference type="Proteomes" id="UP001501757">
    <property type="component" value="Unassembled WGS sequence"/>
</dbReference>
<keyword evidence="4" id="KW-1185">Reference proteome</keyword>
<dbReference type="SUPFAM" id="SSF54631">
    <property type="entry name" value="CBS-domain pair"/>
    <property type="match status" value="1"/>
</dbReference>
<evidence type="ECO:0000313" key="4">
    <source>
        <dbReference type="Proteomes" id="UP001501757"/>
    </source>
</evidence>
<keyword evidence="1" id="KW-0129">CBS domain</keyword>
<evidence type="ECO:0000259" key="2">
    <source>
        <dbReference type="PROSITE" id="PS51371"/>
    </source>
</evidence>
<proteinExistence type="predicted"/>
<organism evidence="3 4">
    <name type="scientific">Bowmanella denitrificans</name>
    <dbReference type="NCBI Taxonomy" id="366582"/>
    <lineage>
        <taxon>Bacteria</taxon>
        <taxon>Pseudomonadati</taxon>
        <taxon>Pseudomonadota</taxon>
        <taxon>Gammaproteobacteria</taxon>
        <taxon>Alteromonadales</taxon>
        <taxon>Alteromonadaceae</taxon>
        <taxon>Bowmanella</taxon>
    </lineage>
</organism>
<dbReference type="InterPro" id="IPR046342">
    <property type="entry name" value="CBS_dom_sf"/>
</dbReference>
<dbReference type="Gene3D" id="3.10.580.10">
    <property type="entry name" value="CBS-domain"/>
    <property type="match status" value="1"/>
</dbReference>
<dbReference type="Pfam" id="PF00571">
    <property type="entry name" value="CBS"/>
    <property type="match status" value="2"/>
</dbReference>
<dbReference type="EMBL" id="BAAAEI010000021">
    <property type="protein sequence ID" value="GAA0366557.1"/>
    <property type="molecule type" value="Genomic_DNA"/>
</dbReference>